<feature type="region of interest" description="Disordered" evidence="1">
    <location>
        <begin position="1"/>
        <end position="29"/>
    </location>
</feature>
<keyword evidence="3" id="KW-1185">Reference proteome</keyword>
<dbReference type="AlphaFoldDB" id="A0A7J7HEW4"/>
<accession>A0A7J7HEW4</accession>
<name>A0A7J7HEW4_CAMSI</name>
<dbReference type="Proteomes" id="UP000593564">
    <property type="component" value="Unassembled WGS sequence"/>
</dbReference>
<dbReference type="EMBL" id="JACBKZ010000004">
    <property type="protein sequence ID" value="KAF5951239.1"/>
    <property type="molecule type" value="Genomic_DNA"/>
</dbReference>
<gene>
    <name evidence="2" type="ORF">HYC85_009183</name>
</gene>
<proteinExistence type="predicted"/>
<feature type="compositionally biased region" description="Polar residues" evidence="1">
    <location>
        <begin position="17"/>
        <end position="27"/>
    </location>
</feature>
<evidence type="ECO:0000256" key="1">
    <source>
        <dbReference type="SAM" id="MobiDB-lite"/>
    </source>
</evidence>
<reference evidence="3" key="1">
    <citation type="journal article" date="2020" name="Nat. Commun.">
        <title>Genome assembly of wild tea tree DASZ reveals pedigree and selection history of tea varieties.</title>
        <authorList>
            <person name="Zhang W."/>
            <person name="Zhang Y."/>
            <person name="Qiu H."/>
            <person name="Guo Y."/>
            <person name="Wan H."/>
            <person name="Zhang X."/>
            <person name="Scossa F."/>
            <person name="Alseekh S."/>
            <person name="Zhang Q."/>
            <person name="Wang P."/>
            <person name="Xu L."/>
            <person name="Schmidt M.H."/>
            <person name="Jia X."/>
            <person name="Li D."/>
            <person name="Zhu A."/>
            <person name="Guo F."/>
            <person name="Chen W."/>
            <person name="Ni D."/>
            <person name="Usadel B."/>
            <person name="Fernie A.R."/>
            <person name="Wen W."/>
        </authorList>
    </citation>
    <scope>NUCLEOTIDE SEQUENCE [LARGE SCALE GENOMIC DNA]</scope>
    <source>
        <strain evidence="3">cv. G240</strain>
    </source>
</reference>
<organism evidence="2 3">
    <name type="scientific">Camellia sinensis</name>
    <name type="common">Tea plant</name>
    <name type="synonym">Thea sinensis</name>
    <dbReference type="NCBI Taxonomy" id="4442"/>
    <lineage>
        <taxon>Eukaryota</taxon>
        <taxon>Viridiplantae</taxon>
        <taxon>Streptophyta</taxon>
        <taxon>Embryophyta</taxon>
        <taxon>Tracheophyta</taxon>
        <taxon>Spermatophyta</taxon>
        <taxon>Magnoliopsida</taxon>
        <taxon>eudicotyledons</taxon>
        <taxon>Gunneridae</taxon>
        <taxon>Pentapetalae</taxon>
        <taxon>asterids</taxon>
        <taxon>Ericales</taxon>
        <taxon>Theaceae</taxon>
        <taxon>Camellia</taxon>
    </lineage>
</organism>
<comment type="caution">
    <text evidence="2">The sequence shown here is derived from an EMBL/GenBank/DDBJ whole genome shotgun (WGS) entry which is preliminary data.</text>
</comment>
<reference evidence="2 3" key="2">
    <citation type="submission" date="2020-07" db="EMBL/GenBank/DDBJ databases">
        <title>Genome assembly of wild tea tree DASZ reveals pedigree and selection history of tea varieties.</title>
        <authorList>
            <person name="Zhang W."/>
        </authorList>
    </citation>
    <scope>NUCLEOTIDE SEQUENCE [LARGE SCALE GENOMIC DNA]</scope>
    <source>
        <strain evidence="3">cv. G240</strain>
        <tissue evidence="2">Leaf</tissue>
    </source>
</reference>
<protein>
    <submittedName>
        <fullName evidence="2">Uncharacterized protein</fullName>
    </submittedName>
</protein>
<sequence>MKLIGAAAQHKRKKDGSNSNSARTSLSKLEDSEFVNNSLLATMTAGDFDDHGVLCDSASSLFSHYIHW</sequence>
<evidence type="ECO:0000313" key="2">
    <source>
        <dbReference type="EMBL" id="KAF5951239.1"/>
    </source>
</evidence>
<evidence type="ECO:0000313" key="3">
    <source>
        <dbReference type="Proteomes" id="UP000593564"/>
    </source>
</evidence>